<dbReference type="OrthoDB" id="674043at2"/>
<dbReference type="Proteomes" id="UP000284189">
    <property type="component" value="Unassembled WGS sequence"/>
</dbReference>
<keyword evidence="1" id="KW-1133">Transmembrane helix</keyword>
<accession>A0A418N8K1</accession>
<keyword evidence="1" id="KW-0812">Transmembrane</keyword>
<sequence length="112" mass="12749">MRKITIIVATILILGLFLYGVTHLSFDEKVQEPILRKEVIKVHNGYGYQIFSGEKLLVQQEFIPAVRGNQPFQSAKDAEKVAKLVIDKIRNRTSPKISIDELKEMEIVILGQ</sequence>
<comment type="caution">
    <text evidence="2">The sequence shown here is derived from an EMBL/GenBank/DDBJ whole genome shotgun (WGS) entry which is preliminary data.</text>
</comment>
<keyword evidence="1" id="KW-0472">Membrane</keyword>
<evidence type="ECO:0000256" key="1">
    <source>
        <dbReference type="SAM" id="Phobius"/>
    </source>
</evidence>
<evidence type="ECO:0000313" key="2">
    <source>
        <dbReference type="EMBL" id="RIV71940.1"/>
    </source>
</evidence>
<organism evidence="2 4">
    <name type="scientific">Flagellimonas aequoris</name>
    <dbReference type="NCBI Taxonomy" id="2306997"/>
    <lineage>
        <taxon>Bacteria</taxon>
        <taxon>Pseudomonadati</taxon>
        <taxon>Bacteroidota</taxon>
        <taxon>Flavobacteriia</taxon>
        <taxon>Flavobacteriales</taxon>
        <taxon>Flavobacteriaceae</taxon>
        <taxon>Flagellimonas</taxon>
    </lineage>
</organism>
<name>A0A418N8K1_9FLAO</name>
<gene>
    <name evidence="2" type="ORF">D2U88_05635</name>
    <name evidence="3" type="ORF">FQ019_05595</name>
</gene>
<proteinExistence type="predicted"/>
<feature type="transmembrane region" description="Helical" evidence="1">
    <location>
        <begin position="6"/>
        <end position="26"/>
    </location>
</feature>
<dbReference type="InterPro" id="IPR032593">
    <property type="entry name" value="DUF4907"/>
</dbReference>
<evidence type="ECO:0000313" key="5">
    <source>
        <dbReference type="Proteomes" id="UP000321528"/>
    </source>
</evidence>
<evidence type="ECO:0000313" key="3">
    <source>
        <dbReference type="EMBL" id="TXK03708.1"/>
    </source>
</evidence>
<protein>
    <submittedName>
        <fullName evidence="2">DUF4907 domain-containing protein</fullName>
    </submittedName>
</protein>
<dbReference type="Proteomes" id="UP000321528">
    <property type="component" value="Unassembled WGS sequence"/>
</dbReference>
<keyword evidence="5" id="KW-1185">Reference proteome</keyword>
<dbReference type="RefSeq" id="WP_119639330.1">
    <property type="nucleotide sequence ID" value="NZ_QXFJ01000015.1"/>
</dbReference>
<evidence type="ECO:0000313" key="4">
    <source>
        <dbReference type="Proteomes" id="UP000284189"/>
    </source>
</evidence>
<dbReference type="Pfam" id="PF16250">
    <property type="entry name" value="DUF4907"/>
    <property type="match status" value="1"/>
</dbReference>
<dbReference type="AlphaFoldDB" id="A0A418N8K1"/>
<reference evidence="2 4" key="1">
    <citation type="submission" date="2018-08" db="EMBL/GenBank/DDBJ databases">
        <title>Proposal of Muricauda 72 sp.nov. and Muricauda NH166 sp.nov., isolated from seawater.</title>
        <authorList>
            <person name="Cheng H."/>
            <person name="Wu Y.-H."/>
            <person name="Guo L.-L."/>
            <person name="Xu X.-W."/>
        </authorList>
    </citation>
    <scope>NUCLEOTIDE SEQUENCE [LARGE SCALE GENOMIC DNA]</scope>
    <source>
        <strain evidence="2 4">NH166</strain>
    </source>
</reference>
<reference evidence="3 5" key="2">
    <citation type="submission" date="2019-07" db="EMBL/GenBank/DDBJ databases">
        <title>Draft genome of two Muricauda strains isolated from deep sea.</title>
        <authorList>
            <person name="Sun C."/>
        </authorList>
    </citation>
    <scope>NUCLEOTIDE SEQUENCE [LARGE SCALE GENOMIC DNA]</scope>
    <source>
        <strain evidence="3 5">NH166</strain>
    </source>
</reference>
<dbReference type="EMBL" id="VNWL01000014">
    <property type="protein sequence ID" value="TXK03708.1"/>
    <property type="molecule type" value="Genomic_DNA"/>
</dbReference>
<dbReference type="EMBL" id="QXFJ01000015">
    <property type="protein sequence ID" value="RIV71940.1"/>
    <property type="molecule type" value="Genomic_DNA"/>
</dbReference>